<organism evidence="1 2">
    <name type="scientific">Psilocybe cyanescens</name>
    <dbReference type="NCBI Taxonomy" id="93625"/>
    <lineage>
        <taxon>Eukaryota</taxon>
        <taxon>Fungi</taxon>
        <taxon>Dikarya</taxon>
        <taxon>Basidiomycota</taxon>
        <taxon>Agaricomycotina</taxon>
        <taxon>Agaricomycetes</taxon>
        <taxon>Agaricomycetidae</taxon>
        <taxon>Agaricales</taxon>
        <taxon>Agaricineae</taxon>
        <taxon>Strophariaceae</taxon>
        <taxon>Psilocybe</taxon>
    </lineage>
</organism>
<dbReference type="Proteomes" id="UP000283269">
    <property type="component" value="Unassembled WGS sequence"/>
</dbReference>
<dbReference type="AlphaFoldDB" id="A0A409XWG2"/>
<dbReference type="EMBL" id="NHYD01000120">
    <property type="protein sequence ID" value="PPQ95075.1"/>
    <property type="molecule type" value="Genomic_DNA"/>
</dbReference>
<feature type="non-terminal residue" evidence="1">
    <location>
        <position position="60"/>
    </location>
</feature>
<protein>
    <submittedName>
        <fullName evidence="1">Uncharacterized protein</fullName>
    </submittedName>
</protein>
<comment type="caution">
    <text evidence="1">The sequence shown here is derived from an EMBL/GenBank/DDBJ whole genome shotgun (WGS) entry which is preliminary data.</text>
</comment>
<name>A0A409XWG2_PSICY</name>
<sequence>MWTKQIEDAEAQRLNNPKAMDVYAAKHLANIGTGGDSMSRINSIPPWSQSCYDLKLESRS</sequence>
<keyword evidence="2" id="KW-1185">Reference proteome</keyword>
<dbReference type="InParanoid" id="A0A409XWG2"/>
<gene>
    <name evidence="1" type="ORF">CVT25_002714</name>
</gene>
<evidence type="ECO:0000313" key="2">
    <source>
        <dbReference type="Proteomes" id="UP000283269"/>
    </source>
</evidence>
<accession>A0A409XWG2</accession>
<reference evidence="1 2" key="1">
    <citation type="journal article" date="2018" name="Evol. Lett.">
        <title>Horizontal gene cluster transfer increased hallucinogenic mushroom diversity.</title>
        <authorList>
            <person name="Reynolds H.T."/>
            <person name="Vijayakumar V."/>
            <person name="Gluck-Thaler E."/>
            <person name="Korotkin H.B."/>
            <person name="Matheny P.B."/>
            <person name="Slot J.C."/>
        </authorList>
    </citation>
    <scope>NUCLEOTIDE SEQUENCE [LARGE SCALE GENOMIC DNA]</scope>
    <source>
        <strain evidence="1 2">2631</strain>
    </source>
</reference>
<proteinExistence type="predicted"/>
<evidence type="ECO:0000313" key="1">
    <source>
        <dbReference type="EMBL" id="PPQ95075.1"/>
    </source>
</evidence>